<feature type="transmembrane region" description="Helical" evidence="1">
    <location>
        <begin position="127"/>
        <end position="153"/>
    </location>
</feature>
<comment type="caution">
    <text evidence="2">The sequence shown here is derived from an EMBL/GenBank/DDBJ whole genome shotgun (WGS) entry which is preliminary data.</text>
</comment>
<keyword evidence="1" id="KW-0812">Transmembrane</keyword>
<feature type="transmembrane region" description="Helical" evidence="1">
    <location>
        <begin position="330"/>
        <end position="352"/>
    </location>
</feature>
<evidence type="ECO:0000256" key="1">
    <source>
        <dbReference type="SAM" id="Phobius"/>
    </source>
</evidence>
<dbReference type="EMBL" id="JROM01000058">
    <property type="protein sequence ID" value="KHE73452.1"/>
    <property type="molecule type" value="Genomic_DNA"/>
</dbReference>
<feature type="transmembrane region" description="Helical" evidence="1">
    <location>
        <begin position="33"/>
        <end position="53"/>
    </location>
</feature>
<dbReference type="SUPFAM" id="SSF103473">
    <property type="entry name" value="MFS general substrate transporter"/>
    <property type="match status" value="1"/>
</dbReference>
<proteinExistence type="predicted"/>
<name>A0A0B0DBH8_9MICC</name>
<dbReference type="Proteomes" id="UP000030664">
    <property type="component" value="Unassembled WGS sequence"/>
</dbReference>
<dbReference type="Pfam" id="PF07690">
    <property type="entry name" value="MFS_1"/>
    <property type="match status" value="1"/>
</dbReference>
<feature type="transmembrane region" description="Helical" evidence="1">
    <location>
        <begin position="358"/>
        <end position="379"/>
    </location>
</feature>
<dbReference type="RefSeq" id="WP_035965710.1">
    <property type="nucleotide sequence ID" value="NZ_JROM01000058.1"/>
</dbReference>
<organism evidence="2 3">
    <name type="scientific">Kocuria marina</name>
    <dbReference type="NCBI Taxonomy" id="223184"/>
    <lineage>
        <taxon>Bacteria</taxon>
        <taxon>Bacillati</taxon>
        <taxon>Actinomycetota</taxon>
        <taxon>Actinomycetes</taxon>
        <taxon>Micrococcales</taxon>
        <taxon>Micrococcaceae</taxon>
        <taxon>Kocuria</taxon>
    </lineage>
</organism>
<dbReference type="GO" id="GO:0022857">
    <property type="term" value="F:transmembrane transporter activity"/>
    <property type="evidence" value="ECO:0007669"/>
    <property type="project" value="InterPro"/>
</dbReference>
<feature type="transmembrane region" description="Helical" evidence="1">
    <location>
        <begin position="159"/>
        <end position="179"/>
    </location>
</feature>
<dbReference type="eggNOG" id="ENOG5033J7H">
    <property type="taxonomic scope" value="Bacteria"/>
</dbReference>
<keyword evidence="1" id="KW-1133">Transmembrane helix</keyword>
<evidence type="ECO:0000313" key="3">
    <source>
        <dbReference type="Proteomes" id="UP000030664"/>
    </source>
</evidence>
<dbReference type="InterPro" id="IPR036259">
    <property type="entry name" value="MFS_trans_sf"/>
</dbReference>
<accession>A0A0B0DBH8</accession>
<reference evidence="2 3" key="1">
    <citation type="submission" date="2014-09" db="EMBL/GenBank/DDBJ databases">
        <title>High-quality draft genome sequence of Kocuria marina SO9-6, an actinobacterium isolated from a copper mine.</title>
        <authorList>
            <person name="Castro D.B."/>
            <person name="Pereira L.B."/>
            <person name="Silva M.V."/>
            <person name="Silva B.P."/>
            <person name="Zanardi B.R."/>
            <person name="Carlos C."/>
            <person name="Belgini D.R."/>
            <person name="Limache E.G."/>
            <person name="Lacerda G.V."/>
            <person name="Nery M.B."/>
            <person name="Gomes M.B."/>
            <person name="Souza S."/>
            <person name="Silva T.M."/>
            <person name="Rodrigues V.D."/>
            <person name="Paulino L.C."/>
            <person name="Vicentini R."/>
            <person name="Ferraz L.F."/>
            <person name="Ottoboni L.M."/>
        </authorList>
    </citation>
    <scope>NUCLEOTIDE SEQUENCE [LARGE SCALE GENOMIC DNA]</scope>
    <source>
        <strain evidence="2 3">SO9-6</strain>
    </source>
</reference>
<gene>
    <name evidence="2" type="ORF">AS25_13180</name>
</gene>
<feature type="transmembrane region" description="Helical" evidence="1">
    <location>
        <begin position="65"/>
        <end position="86"/>
    </location>
</feature>
<evidence type="ECO:0000313" key="2">
    <source>
        <dbReference type="EMBL" id="KHE73452.1"/>
    </source>
</evidence>
<dbReference type="STRING" id="223184.AS25_13180"/>
<feature type="transmembrane region" description="Helical" evidence="1">
    <location>
        <begin position="7"/>
        <end position="27"/>
    </location>
</feature>
<dbReference type="AlphaFoldDB" id="A0A0B0DBH8"/>
<sequence length="389" mass="40638">MSAPARVIAGSTIAALGGWLTLTSAMIEFQQRVGPSFVTMYLFCLTLAPALLARPLLSMLSGRPVGVIWFACVAAQAALAVGVFALSENNAWVLLLLALSAVFQNAAASSLMDLIGRKIPADRTSGVITAVSSGSSLAIVLGPAAGGIVLGLYSFESVLLVQFACLVCAMALVPWIGTVSRNSTGSTSRGATFLRPPHALAGAPRAKPLIGLWVIFVVYGVLIDSLEMPVLVDVQGLSPSQVGMYISLYGMGGVLVFAAATFFNKSTKDSRTVVVLVLGTFVWLFNPHSGLALLGFMLCGLGYSLVNSSVRNVYAEILASNEDIPVSDAWAWLFQVSLTISAGGFLLSSVFFHGSGSVGFLVTLLLAVCALLLLSGFLLRRSMSSAESD</sequence>
<dbReference type="InterPro" id="IPR011701">
    <property type="entry name" value="MFS"/>
</dbReference>
<feature type="transmembrane region" description="Helical" evidence="1">
    <location>
        <begin position="92"/>
        <end position="115"/>
    </location>
</feature>
<evidence type="ECO:0008006" key="4">
    <source>
        <dbReference type="Google" id="ProtNLM"/>
    </source>
</evidence>
<dbReference type="Gene3D" id="1.20.1250.20">
    <property type="entry name" value="MFS general substrate transporter like domains"/>
    <property type="match status" value="2"/>
</dbReference>
<keyword evidence="1" id="KW-0472">Membrane</keyword>
<feature type="transmembrane region" description="Helical" evidence="1">
    <location>
        <begin position="210"/>
        <end position="232"/>
    </location>
</feature>
<protein>
    <recommendedName>
        <fullName evidence="4">MFS transporter</fullName>
    </recommendedName>
</protein>
<feature type="transmembrane region" description="Helical" evidence="1">
    <location>
        <begin position="244"/>
        <end position="263"/>
    </location>
</feature>